<dbReference type="EC" id="3.2.1.51" evidence="3"/>
<dbReference type="GO" id="GO:0005764">
    <property type="term" value="C:lysosome"/>
    <property type="evidence" value="ECO:0007669"/>
    <property type="project" value="TreeGrafter"/>
</dbReference>
<evidence type="ECO:0000259" key="7">
    <source>
        <dbReference type="Pfam" id="PF01120"/>
    </source>
</evidence>
<dbReference type="InterPro" id="IPR016286">
    <property type="entry name" value="FUC_metazoa-typ"/>
</dbReference>
<dbReference type="GO" id="GO:0006004">
    <property type="term" value="P:fucose metabolic process"/>
    <property type="evidence" value="ECO:0007669"/>
    <property type="project" value="InterPro"/>
</dbReference>
<keyword evidence="4" id="KW-0732">Signal</keyword>
<dbReference type="InterPro" id="IPR057739">
    <property type="entry name" value="Glyco_hydro_29_N"/>
</dbReference>
<dbReference type="InterPro" id="IPR017853">
    <property type="entry name" value="GH"/>
</dbReference>
<reference evidence="8" key="1">
    <citation type="submission" date="2018-05" db="EMBL/GenBank/DDBJ databases">
        <authorList>
            <person name="Lanie J.A."/>
            <person name="Ng W.-L."/>
            <person name="Kazmierczak K.M."/>
            <person name="Andrzejewski T.M."/>
            <person name="Davidsen T.M."/>
            <person name="Wayne K.J."/>
            <person name="Tettelin H."/>
            <person name="Glass J.I."/>
            <person name="Rusch D."/>
            <person name="Podicherti R."/>
            <person name="Tsui H.-C.T."/>
            <person name="Winkler M.E."/>
        </authorList>
    </citation>
    <scope>NUCLEOTIDE SEQUENCE</scope>
</reference>
<dbReference type="PANTHER" id="PTHR10030">
    <property type="entry name" value="ALPHA-L-FUCOSIDASE"/>
    <property type="match status" value="1"/>
</dbReference>
<dbReference type="InterPro" id="IPR000933">
    <property type="entry name" value="Glyco_hydro_29"/>
</dbReference>
<evidence type="ECO:0000256" key="5">
    <source>
        <dbReference type="ARBA" id="ARBA00022801"/>
    </source>
</evidence>
<dbReference type="AlphaFoldDB" id="A0A381VDF1"/>
<sequence>MVNFINLYYMKKIIILILIVFTQNIFSQTNYIPTEENLEARKWFQEARFGLFIHWGVYSVLGDGEWVMNNQNISINEYKKLPSFFNPVYFDAEEWVLMAKNAGMKYITITSRHHDGFSMFDSKASNYNIVEKTPYGKDVLKMLSNACKKHGLKLFFYYSQLDWFRDDYYPRGRTGNGISGRGTGNWDDYIEFMKSQLTELLTNYGEIGGIWFDGEWDQMEWDGKRFGKKMMDFKLDEVYRLIHELQPQALIGSNHHIAPNAGEDFQMFEKDLPGKSTKSFATSENDIGDLPLEVCETINGSWGFNLKDRKHKSKKELIQYLIKSAGYGSNLLLNVGPMPNGRIQKEHINSLKEIGVWIKNNGETIYKTKRGPIDPSDEIASTQKGNKVFIHILDSNKETFFIENFNLRIKNISYYKSTEKVDFIKNESGLLLKVPNDKKNPIDTILELEIHNF</sequence>
<evidence type="ECO:0000256" key="3">
    <source>
        <dbReference type="ARBA" id="ARBA00012662"/>
    </source>
</evidence>
<accession>A0A381VDF1</accession>
<dbReference type="PIRSF" id="PIRSF001092">
    <property type="entry name" value="Alpha-L-fucosidase"/>
    <property type="match status" value="1"/>
</dbReference>
<evidence type="ECO:0000256" key="6">
    <source>
        <dbReference type="ARBA" id="ARBA00023295"/>
    </source>
</evidence>
<proteinExistence type="inferred from homology"/>
<name>A0A381VDF1_9ZZZZ</name>
<dbReference type="PANTHER" id="PTHR10030:SF37">
    <property type="entry name" value="ALPHA-L-FUCOSIDASE-RELATED"/>
    <property type="match status" value="1"/>
</dbReference>
<dbReference type="SMART" id="SM00812">
    <property type="entry name" value="Alpha_L_fucos"/>
    <property type="match status" value="1"/>
</dbReference>
<keyword evidence="6" id="KW-0326">Glycosidase</keyword>
<comment type="function">
    <text evidence="1">Alpha-L-fucosidase is responsible for hydrolyzing the alpha-1,6-linked fucose joined to the reducing-end N-acetylglucosamine of the carbohydrate moieties of glycoproteins.</text>
</comment>
<dbReference type="SUPFAM" id="SSF51445">
    <property type="entry name" value="(Trans)glycosidases"/>
    <property type="match status" value="1"/>
</dbReference>
<dbReference type="Pfam" id="PF01120">
    <property type="entry name" value="Alpha_L_fucos"/>
    <property type="match status" value="1"/>
</dbReference>
<gene>
    <name evidence="8" type="ORF">METZ01_LOCUS91240</name>
</gene>
<comment type="similarity">
    <text evidence="2">Belongs to the glycosyl hydrolase 29 family.</text>
</comment>
<organism evidence="8">
    <name type="scientific">marine metagenome</name>
    <dbReference type="NCBI Taxonomy" id="408172"/>
    <lineage>
        <taxon>unclassified sequences</taxon>
        <taxon>metagenomes</taxon>
        <taxon>ecological metagenomes</taxon>
    </lineage>
</organism>
<keyword evidence="5" id="KW-0378">Hydrolase</keyword>
<feature type="domain" description="Glycoside hydrolase family 29 N-terminal" evidence="7">
    <location>
        <begin position="21"/>
        <end position="363"/>
    </location>
</feature>
<dbReference type="EMBL" id="UINC01008534">
    <property type="protein sequence ID" value="SVA38386.1"/>
    <property type="molecule type" value="Genomic_DNA"/>
</dbReference>
<dbReference type="GO" id="GO:0004560">
    <property type="term" value="F:alpha-L-fucosidase activity"/>
    <property type="evidence" value="ECO:0007669"/>
    <property type="project" value="InterPro"/>
</dbReference>
<protein>
    <recommendedName>
        <fullName evidence="3">alpha-L-fucosidase</fullName>
        <ecNumber evidence="3">3.2.1.51</ecNumber>
    </recommendedName>
</protein>
<evidence type="ECO:0000256" key="2">
    <source>
        <dbReference type="ARBA" id="ARBA00007951"/>
    </source>
</evidence>
<dbReference type="GO" id="GO:0016139">
    <property type="term" value="P:glycoside catabolic process"/>
    <property type="evidence" value="ECO:0007669"/>
    <property type="project" value="TreeGrafter"/>
</dbReference>
<evidence type="ECO:0000256" key="1">
    <source>
        <dbReference type="ARBA" id="ARBA00004071"/>
    </source>
</evidence>
<evidence type="ECO:0000256" key="4">
    <source>
        <dbReference type="ARBA" id="ARBA00022729"/>
    </source>
</evidence>
<evidence type="ECO:0000313" key="8">
    <source>
        <dbReference type="EMBL" id="SVA38386.1"/>
    </source>
</evidence>
<dbReference type="Gene3D" id="3.20.20.80">
    <property type="entry name" value="Glycosidases"/>
    <property type="match status" value="1"/>
</dbReference>